<keyword evidence="3" id="KW-0408">Iron</keyword>
<dbReference type="InterPro" id="IPR027443">
    <property type="entry name" value="IPNS-like_sf"/>
</dbReference>
<dbReference type="PROSITE" id="PS51471">
    <property type="entry name" value="FE2OG_OXY"/>
    <property type="match status" value="1"/>
</dbReference>
<dbReference type="InterPro" id="IPR044861">
    <property type="entry name" value="IPNS-like_FE2OG_OXY"/>
</dbReference>
<keyword evidence="2" id="KW-0045">Antibiotic biosynthesis</keyword>
<gene>
    <name evidence="5" type="ORF">GCM10009544_08120</name>
</gene>
<reference evidence="5 6" key="1">
    <citation type="journal article" date="2019" name="Int. J. Syst. Evol. Microbiol.">
        <title>The Global Catalogue of Microorganisms (GCM) 10K type strain sequencing project: providing services to taxonomists for standard genome sequencing and annotation.</title>
        <authorList>
            <consortium name="The Broad Institute Genomics Platform"/>
            <consortium name="The Broad Institute Genome Sequencing Center for Infectious Disease"/>
            <person name="Wu L."/>
            <person name="Ma J."/>
        </authorList>
    </citation>
    <scope>NUCLEOTIDE SEQUENCE [LARGE SCALE GENOMIC DNA]</scope>
    <source>
        <strain evidence="5 6">JCM 10649</strain>
    </source>
</reference>
<keyword evidence="6" id="KW-1185">Reference proteome</keyword>
<keyword evidence="3" id="KW-0560">Oxidoreductase</keyword>
<evidence type="ECO:0000313" key="5">
    <source>
        <dbReference type="EMBL" id="GAA0447713.1"/>
    </source>
</evidence>
<dbReference type="InterPro" id="IPR005123">
    <property type="entry name" value="Oxoglu/Fe-dep_dioxygenase_dom"/>
</dbReference>
<proteinExistence type="inferred from homology"/>
<dbReference type="Proteomes" id="UP001499895">
    <property type="component" value="Unassembled WGS sequence"/>
</dbReference>
<name>A0ABN0ZHB7_9ACTN</name>
<sequence>MHASTIPTIPTIDLSLWRSGDDRDRDRLATLVDQALGRAGFLLVTGHGVHPDLPAAIRTAARAFFHQPLEVKQPFLAEAVGRYGWSGPGAVATGRAEGLMTPPDLVETWSAAPGPWDTAAGRHEPGLLPRSWPSQPLELRPLVAQYVHAMRVLAGELLEILAVTLRQPLDFFTRHTTRPDWTLTLNWYPAISAVGAPRPGQFRVGPHTDFGTITVLDRQPGKGGLQIHTEDDGWQDAPYDPEALTINIGDLMARWTGDRWRSGRHRVLAPPADATSEELLSLVYFYDCDPDTLVASLPAPIGRVSHPPVTARAYVRSKVAEITLA</sequence>
<comment type="similarity">
    <text evidence="3">Belongs to the iron/ascorbate-dependent oxidoreductase family.</text>
</comment>
<protein>
    <submittedName>
        <fullName evidence="5">2-oxoglutarate and iron-dependent oxygenase domain-containing protein</fullName>
    </submittedName>
</protein>
<dbReference type="SUPFAM" id="SSF51197">
    <property type="entry name" value="Clavaminate synthase-like"/>
    <property type="match status" value="1"/>
</dbReference>
<organism evidence="5 6">
    <name type="scientific">Streptomyces stramineus</name>
    <dbReference type="NCBI Taxonomy" id="173861"/>
    <lineage>
        <taxon>Bacteria</taxon>
        <taxon>Bacillati</taxon>
        <taxon>Actinomycetota</taxon>
        <taxon>Actinomycetes</taxon>
        <taxon>Kitasatosporales</taxon>
        <taxon>Streptomycetaceae</taxon>
        <taxon>Streptomyces</taxon>
    </lineage>
</organism>
<evidence type="ECO:0000256" key="3">
    <source>
        <dbReference type="RuleBase" id="RU003682"/>
    </source>
</evidence>
<feature type="domain" description="Fe2OG dioxygenase" evidence="4">
    <location>
        <begin position="178"/>
        <end position="288"/>
    </location>
</feature>
<keyword evidence="3" id="KW-0479">Metal-binding</keyword>
<evidence type="ECO:0000256" key="2">
    <source>
        <dbReference type="ARBA" id="ARBA00023194"/>
    </source>
</evidence>
<dbReference type="InterPro" id="IPR050231">
    <property type="entry name" value="Iron_ascorbate_oxido_reductase"/>
</dbReference>
<evidence type="ECO:0000256" key="1">
    <source>
        <dbReference type="ARBA" id="ARBA00004792"/>
    </source>
</evidence>
<dbReference type="Gene3D" id="2.60.120.330">
    <property type="entry name" value="B-lactam Antibiotic, Isopenicillin N Synthase, Chain"/>
    <property type="match status" value="1"/>
</dbReference>
<evidence type="ECO:0000259" key="4">
    <source>
        <dbReference type="PROSITE" id="PS51471"/>
    </source>
</evidence>
<dbReference type="PANTHER" id="PTHR47990">
    <property type="entry name" value="2-OXOGLUTARATE (2OG) AND FE(II)-DEPENDENT OXYGENASE SUPERFAMILY PROTEIN-RELATED"/>
    <property type="match status" value="1"/>
</dbReference>
<dbReference type="InterPro" id="IPR026992">
    <property type="entry name" value="DIOX_N"/>
</dbReference>
<dbReference type="EMBL" id="BAAAHB010000004">
    <property type="protein sequence ID" value="GAA0447713.1"/>
    <property type="molecule type" value="Genomic_DNA"/>
</dbReference>
<dbReference type="RefSeq" id="WP_344085596.1">
    <property type="nucleotide sequence ID" value="NZ_BAAAHB010000004.1"/>
</dbReference>
<comment type="pathway">
    <text evidence="1">Antibiotic biosynthesis.</text>
</comment>
<dbReference type="Pfam" id="PF14226">
    <property type="entry name" value="DIOX_N"/>
    <property type="match status" value="1"/>
</dbReference>
<accession>A0ABN0ZHB7</accession>
<evidence type="ECO:0000313" key="6">
    <source>
        <dbReference type="Proteomes" id="UP001499895"/>
    </source>
</evidence>
<comment type="caution">
    <text evidence="5">The sequence shown here is derived from an EMBL/GenBank/DDBJ whole genome shotgun (WGS) entry which is preliminary data.</text>
</comment>
<dbReference type="Pfam" id="PF03171">
    <property type="entry name" value="2OG-FeII_Oxy"/>
    <property type="match status" value="1"/>
</dbReference>